<evidence type="ECO:0000313" key="13">
    <source>
        <dbReference type="EMBL" id="MCS5718861.1"/>
    </source>
</evidence>
<feature type="transmembrane region" description="Helical" evidence="10">
    <location>
        <begin position="163"/>
        <end position="183"/>
    </location>
</feature>
<evidence type="ECO:0000256" key="10">
    <source>
        <dbReference type="SAM" id="Phobius"/>
    </source>
</evidence>
<dbReference type="GO" id="GO:0016301">
    <property type="term" value="F:kinase activity"/>
    <property type="evidence" value="ECO:0007669"/>
    <property type="project" value="UniProtKB-KW"/>
</dbReference>
<dbReference type="InterPro" id="IPR050482">
    <property type="entry name" value="Sensor_HK_TwoCompSys"/>
</dbReference>
<keyword evidence="14" id="KW-1185">Reference proteome</keyword>
<evidence type="ECO:0000256" key="5">
    <source>
        <dbReference type="ARBA" id="ARBA00022741"/>
    </source>
</evidence>
<feature type="transmembrane region" description="Helical" evidence="10">
    <location>
        <begin position="122"/>
        <end position="151"/>
    </location>
</feature>
<keyword evidence="10" id="KW-0812">Transmembrane</keyword>
<dbReference type="InterPro" id="IPR003594">
    <property type="entry name" value="HATPase_dom"/>
</dbReference>
<accession>A0ABT2GVE7</accession>
<feature type="domain" description="Histidine kinase/HSP90-like ATPase" evidence="11">
    <location>
        <begin position="360"/>
        <end position="467"/>
    </location>
</feature>
<keyword evidence="6 13" id="KW-0418">Kinase</keyword>
<dbReference type="PANTHER" id="PTHR24421:SF10">
    <property type="entry name" value="NITRATE_NITRITE SENSOR PROTEIN NARQ"/>
    <property type="match status" value="1"/>
</dbReference>
<dbReference type="RefSeq" id="WP_259508192.1">
    <property type="nucleotide sequence ID" value="NZ_JANLCM010000002.1"/>
</dbReference>
<feature type="transmembrane region" description="Helical" evidence="10">
    <location>
        <begin position="97"/>
        <end position="116"/>
    </location>
</feature>
<feature type="region of interest" description="Disordered" evidence="9">
    <location>
        <begin position="399"/>
        <end position="436"/>
    </location>
</feature>
<evidence type="ECO:0000256" key="2">
    <source>
        <dbReference type="ARBA" id="ARBA00012438"/>
    </source>
</evidence>
<dbReference type="EMBL" id="JANLCM010000002">
    <property type="protein sequence ID" value="MCS5718861.1"/>
    <property type="molecule type" value="Genomic_DNA"/>
</dbReference>
<keyword evidence="7" id="KW-0067">ATP-binding</keyword>
<keyword evidence="3" id="KW-0597">Phosphoprotein</keyword>
<dbReference type="InterPro" id="IPR036890">
    <property type="entry name" value="HATPase_C_sf"/>
</dbReference>
<dbReference type="Gene3D" id="1.20.5.1930">
    <property type="match status" value="1"/>
</dbReference>
<feature type="domain" description="Signal transduction histidine kinase subgroup 3 dimerisation and phosphoacceptor" evidence="12">
    <location>
        <begin position="234"/>
        <end position="300"/>
    </location>
</feature>
<protein>
    <recommendedName>
        <fullName evidence="2">histidine kinase</fullName>
        <ecNumber evidence="2">2.7.13.3</ecNumber>
    </recommendedName>
</protein>
<evidence type="ECO:0000259" key="12">
    <source>
        <dbReference type="Pfam" id="PF07730"/>
    </source>
</evidence>
<keyword evidence="10" id="KW-1133">Transmembrane helix</keyword>
<evidence type="ECO:0000256" key="7">
    <source>
        <dbReference type="ARBA" id="ARBA00022840"/>
    </source>
</evidence>
<evidence type="ECO:0000259" key="11">
    <source>
        <dbReference type="Pfam" id="PF02518"/>
    </source>
</evidence>
<keyword evidence="10" id="KW-0472">Membrane</keyword>
<dbReference type="Proteomes" id="UP001165584">
    <property type="component" value="Unassembled WGS sequence"/>
</dbReference>
<sequence length="508" mass="54136">MPHPGRSNDDRGDERARENHPLDERRGWTRERWAGADDRRRMHERWAEGGGEWPRFRFSGWARLWVPVILSFIVQVPAAVFTWRFRQAPQFADDDPVRFAARIGLALLGPVALIAARRFPGPVVAVVSAAAGAYALLVAGEFAPPYIALAFAIVSAVVRGARLWAWWSLGVAWVLTVTIGILIGADWQPAAVIAVSLGLVLLLAIGERIRSRRARIDELRKRAAERRLTEVQAERVRIARELHDVLAHSLSQINVQAGVGLHLIDTQPELAARALADIKEASKSALDEVRSVLGVLREGQDAPGAVGDESAPLVPEPDLSRIDGLVASVVSQGLAVTLENGIPLGADAAPRTSPPPKAVQLALYRIVQESLTNVVRHANATSAAVVLAETPDAWTVSVVDDGTRHPARDASRGAIAGHPRDQAGTLDGPRPGRGLLGMTERAELLGGHLAAGPRPGGGFAVEAAIPRRATPADRSAPPSTSTLTPPPAAPPTPAPSPPRPTAPTEESP</sequence>
<evidence type="ECO:0000256" key="1">
    <source>
        <dbReference type="ARBA" id="ARBA00000085"/>
    </source>
</evidence>
<dbReference type="Pfam" id="PF07730">
    <property type="entry name" value="HisKA_3"/>
    <property type="match status" value="1"/>
</dbReference>
<feature type="region of interest" description="Disordered" evidence="9">
    <location>
        <begin position="1"/>
        <end position="22"/>
    </location>
</feature>
<feature type="compositionally biased region" description="Basic and acidic residues" evidence="9">
    <location>
        <begin position="401"/>
        <end position="411"/>
    </location>
</feature>
<evidence type="ECO:0000256" key="6">
    <source>
        <dbReference type="ARBA" id="ARBA00022777"/>
    </source>
</evidence>
<feature type="transmembrane region" description="Helical" evidence="10">
    <location>
        <begin position="64"/>
        <end position="85"/>
    </location>
</feature>
<gene>
    <name evidence="13" type="ORF">N1027_12015</name>
</gene>
<evidence type="ECO:0000313" key="14">
    <source>
        <dbReference type="Proteomes" id="UP001165584"/>
    </source>
</evidence>
<dbReference type="Pfam" id="PF02518">
    <property type="entry name" value="HATPase_c"/>
    <property type="match status" value="1"/>
</dbReference>
<name>A0ABT2GVE7_9MICO</name>
<reference evidence="13" key="1">
    <citation type="submission" date="2022-08" db="EMBL/GenBank/DDBJ databases">
        <authorList>
            <person name="Deng Y."/>
            <person name="Han X.-F."/>
            <person name="Zhang Y.-Q."/>
        </authorList>
    </citation>
    <scope>NUCLEOTIDE SEQUENCE</scope>
    <source>
        <strain evidence="13">CPCC 205763</strain>
    </source>
</reference>
<organism evidence="13 14">
    <name type="scientific">Herbiconiux aconitum</name>
    <dbReference type="NCBI Taxonomy" id="2970913"/>
    <lineage>
        <taxon>Bacteria</taxon>
        <taxon>Bacillati</taxon>
        <taxon>Actinomycetota</taxon>
        <taxon>Actinomycetes</taxon>
        <taxon>Micrococcales</taxon>
        <taxon>Microbacteriaceae</taxon>
        <taxon>Herbiconiux</taxon>
    </lineage>
</organism>
<evidence type="ECO:0000256" key="9">
    <source>
        <dbReference type="SAM" id="MobiDB-lite"/>
    </source>
</evidence>
<feature type="region of interest" description="Disordered" evidence="9">
    <location>
        <begin position="448"/>
        <end position="508"/>
    </location>
</feature>
<evidence type="ECO:0000256" key="8">
    <source>
        <dbReference type="ARBA" id="ARBA00023012"/>
    </source>
</evidence>
<keyword evidence="4" id="KW-0808">Transferase</keyword>
<evidence type="ECO:0000256" key="3">
    <source>
        <dbReference type="ARBA" id="ARBA00022553"/>
    </source>
</evidence>
<proteinExistence type="predicted"/>
<dbReference type="PANTHER" id="PTHR24421">
    <property type="entry name" value="NITRATE/NITRITE SENSOR PROTEIN NARX-RELATED"/>
    <property type="match status" value="1"/>
</dbReference>
<dbReference type="InterPro" id="IPR011712">
    <property type="entry name" value="Sig_transdc_His_kin_sub3_dim/P"/>
</dbReference>
<feature type="compositionally biased region" description="Pro residues" evidence="9">
    <location>
        <begin position="484"/>
        <end position="501"/>
    </location>
</feature>
<keyword evidence="8" id="KW-0902">Two-component regulatory system</keyword>
<comment type="caution">
    <text evidence="13">The sequence shown here is derived from an EMBL/GenBank/DDBJ whole genome shotgun (WGS) entry which is preliminary data.</text>
</comment>
<dbReference type="SUPFAM" id="SSF55874">
    <property type="entry name" value="ATPase domain of HSP90 chaperone/DNA topoisomerase II/histidine kinase"/>
    <property type="match status" value="1"/>
</dbReference>
<comment type="catalytic activity">
    <reaction evidence="1">
        <text>ATP + protein L-histidine = ADP + protein N-phospho-L-histidine.</text>
        <dbReference type="EC" id="2.7.13.3"/>
    </reaction>
</comment>
<keyword evidence="5" id="KW-0547">Nucleotide-binding</keyword>
<dbReference type="CDD" id="cd16917">
    <property type="entry name" value="HATPase_UhpB-NarQ-NarX-like"/>
    <property type="match status" value="1"/>
</dbReference>
<feature type="compositionally biased region" description="Low complexity" evidence="9">
    <location>
        <begin position="474"/>
        <end position="483"/>
    </location>
</feature>
<dbReference type="EC" id="2.7.13.3" evidence="2"/>
<feature type="transmembrane region" description="Helical" evidence="10">
    <location>
        <begin position="189"/>
        <end position="206"/>
    </location>
</feature>
<evidence type="ECO:0000256" key="4">
    <source>
        <dbReference type="ARBA" id="ARBA00022679"/>
    </source>
</evidence>
<dbReference type="Gene3D" id="3.30.565.10">
    <property type="entry name" value="Histidine kinase-like ATPase, C-terminal domain"/>
    <property type="match status" value="1"/>
</dbReference>